<dbReference type="EMBL" id="JAHQXF010000001">
    <property type="protein sequence ID" value="MBV0924425.1"/>
    <property type="molecule type" value="Genomic_DNA"/>
</dbReference>
<evidence type="ECO:0000313" key="4">
    <source>
        <dbReference type="Proteomes" id="UP000766550"/>
    </source>
</evidence>
<dbReference type="AlphaFoldDB" id="A0A8J7Y4P8"/>
<feature type="compositionally biased region" description="Low complexity" evidence="1">
    <location>
        <begin position="86"/>
        <end position="106"/>
    </location>
</feature>
<sequence>MAETTAHSEKRTRAETAEFLRALADELDGGSGRIRVPIGNKEVQLSPPETIDTESVVTERSRRLRKDVEQLALTFQWNPAKDTAESDSTATESDSTTTESDSAASTEPDEDDGREPGSEPTIEGESETGR</sequence>
<evidence type="ECO:0000259" key="2">
    <source>
        <dbReference type="Pfam" id="PF20068"/>
    </source>
</evidence>
<feature type="region of interest" description="Disordered" evidence="1">
    <location>
        <begin position="27"/>
        <end position="63"/>
    </location>
</feature>
<feature type="domain" description="Amphi-Trp" evidence="2">
    <location>
        <begin position="7"/>
        <end position="86"/>
    </location>
</feature>
<accession>A0A8J7Y4P8</accession>
<protein>
    <submittedName>
        <fullName evidence="3">Amphi-Trp domain-containing protein</fullName>
    </submittedName>
</protein>
<organism evidence="3 4">
    <name type="scientific">Haloarcula limicola</name>
    <dbReference type="NCBI Taxonomy" id="1429915"/>
    <lineage>
        <taxon>Archaea</taxon>
        <taxon>Methanobacteriati</taxon>
        <taxon>Methanobacteriota</taxon>
        <taxon>Stenosarchaea group</taxon>
        <taxon>Halobacteria</taxon>
        <taxon>Halobacteriales</taxon>
        <taxon>Haloarculaceae</taxon>
        <taxon>Haloarcula</taxon>
    </lineage>
</organism>
<name>A0A8J7Y4P8_9EURY</name>
<comment type="caution">
    <text evidence="3">The sequence shown here is derived from an EMBL/GenBank/DDBJ whole genome shotgun (WGS) entry which is preliminary data.</text>
</comment>
<proteinExistence type="predicted"/>
<evidence type="ECO:0000256" key="1">
    <source>
        <dbReference type="SAM" id="MobiDB-lite"/>
    </source>
</evidence>
<evidence type="ECO:0000313" key="3">
    <source>
        <dbReference type="EMBL" id="MBV0924425.1"/>
    </source>
</evidence>
<keyword evidence="4" id="KW-1185">Reference proteome</keyword>
<gene>
    <name evidence="3" type="ORF">KTS45_09445</name>
</gene>
<dbReference type="InterPro" id="IPR027598">
    <property type="entry name" value="Amphi-Trp_dom"/>
</dbReference>
<dbReference type="NCBIfam" id="TIGR04354">
    <property type="entry name" value="amphi-Trp"/>
    <property type="match status" value="1"/>
</dbReference>
<dbReference type="Proteomes" id="UP000766550">
    <property type="component" value="Unassembled WGS sequence"/>
</dbReference>
<reference evidence="3 4" key="1">
    <citation type="submission" date="2021-06" db="EMBL/GenBank/DDBJ databases">
        <title>New haloarchaea isolates fom saline soil.</title>
        <authorList>
            <person name="Duran-Viseras A."/>
            <person name="Sanchez-Porro C.S."/>
            <person name="Ventosa A."/>
        </authorList>
    </citation>
    <scope>NUCLEOTIDE SEQUENCE [LARGE SCALE GENOMIC DNA]</scope>
    <source>
        <strain evidence="3 4">JCM 183640</strain>
    </source>
</reference>
<dbReference type="Pfam" id="PF20068">
    <property type="entry name" value="Amphi-Trp"/>
    <property type="match status" value="1"/>
</dbReference>
<feature type="region of interest" description="Disordered" evidence="1">
    <location>
        <begin position="76"/>
        <end position="130"/>
    </location>
</feature>
<dbReference type="RefSeq" id="WP_162317479.1">
    <property type="nucleotide sequence ID" value="NZ_JAHQXF010000001.1"/>
</dbReference>
<dbReference type="OrthoDB" id="282103at2157"/>